<sequence>MLRLYGYATALLAVFTGASGQAGEFNQPPGVDVWCGRAYRATNSSFDPGGQFQDPPVSSKPLLRFRARPRLNIYLDTDEEAVVLIDAKVVHQAGEPLPPCYVPYESKEPAPMRVEIALGEEVLATTEISVGSTENQVQLELQGLEPQFEAYELTVTATLGRNLTYVSDTKLYYLPYPDDYGSVSRIDNLYGALYVQRGKNSDWERIFPYTYYAQWTRYWNEDEGAAVGRPNVSTLSEYASMGYNLIHPVPTGSLGFNPFPWDEWLPYVERADELGLYFRYDVNLYWPNMTNMLDQVEGLRRHPSILLWYHSDEPDGKTWPLEEMHEAYEAIRALDPYHPVSLVLNCYDFHYEEYSMGADIVASDVYPIGINATWSVEYNTPCNETYGTCGCDFCEGSFHDVSDRLDEFQRRDELLGWDKVHWFTPQAFGGEFLWSRRPTQEELLVMTMLAVNHGAKGIVQWDFPSVDWIHEITEAMAVVLPSKAVTDFTLGAPRIQGLRIDGSETLDATAWVDLENGKIMLNVVNLSYDDQVGDIQIYLPMDLEGSEYVEGLWGERGWTIAGNTLSTNGFTSLEVAMFVLTI</sequence>
<feature type="signal peptide" evidence="1">
    <location>
        <begin position="1"/>
        <end position="20"/>
    </location>
</feature>
<dbReference type="EMBL" id="JAGPNK010000021">
    <property type="protein sequence ID" value="KAH7304737.1"/>
    <property type="molecule type" value="Genomic_DNA"/>
</dbReference>
<accession>A0A8K0SJC9</accession>
<keyword evidence="3" id="KW-1185">Reference proteome</keyword>
<dbReference type="Proteomes" id="UP000813444">
    <property type="component" value="Unassembled WGS sequence"/>
</dbReference>
<gene>
    <name evidence="2" type="ORF">B0I35DRAFT_362684</name>
</gene>
<evidence type="ECO:0000313" key="3">
    <source>
        <dbReference type="Proteomes" id="UP000813444"/>
    </source>
</evidence>
<dbReference type="InterPro" id="IPR017853">
    <property type="entry name" value="GH"/>
</dbReference>
<protein>
    <submittedName>
        <fullName evidence="2">Uncharacterized protein</fullName>
    </submittedName>
</protein>
<evidence type="ECO:0000313" key="2">
    <source>
        <dbReference type="EMBL" id="KAH7304737.1"/>
    </source>
</evidence>
<reference evidence="2" key="1">
    <citation type="journal article" date="2021" name="Nat. Commun.">
        <title>Genetic determinants of endophytism in the Arabidopsis root mycobiome.</title>
        <authorList>
            <person name="Mesny F."/>
            <person name="Miyauchi S."/>
            <person name="Thiergart T."/>
            <person name="Pickel B."/>
            <person name="Atanasova L."/>
            <person name="Karlsson M."/>
            <person name="Huettel B."/>
            <person name="Barry K.W."/>
            <person name="Haridas S."/>
            <person name="Chen C."/>
            <person name="Bauer D."/>
            <person name="Andreopoulos W."/>
            <person name="Pangilinan J."/>
            <person name="LaButti K."/>
            <person name="Riley R."/>
            <person name="Lipzen A."/>
            <person name="Clum A."/>
            <person name="Drula E."/>
            <person name="Henrissat B."/>
            <person name="Kohler A."/>
            <person name="Grigoriev I.V."/>
            <person name="Martin F.M."/>
            <person name="Hacquard S."/>
        </authorList>
    </citation>
    <scope>NUCLEOTIDE SEQUENCE</scope>
    <source>
        <strain evidence="2">MPI-CAGE-CH-0235</strain>
    </source>
</reference>
<keyword evidence="1" id="KW-0732">Signal</keyword>
<organism evidence="2 3">
    <name type="scientific">Stachybotrys elegans</name>
    <dbReference type="NCBI Taxonomy" id="80388"/>
    <lineage>
        <taxon>Eukaryota</taxon>
        <taxon>Fungi</taxon>
        <taxon>Dikarya</taxon>
        <taxon>Ascomycota</taxon>
        <taxon>Pezizomycotina</taxon>
        <taxon>Sordariomycetes</taxon>
        <taxon>Hypocreomycetidae</taxon>
        <taxon>Hypocreales</taxon>
        <taxon>Stachybotryaceae</taxon>
        <taxon>Stachybotrys</taxon>
    </lineage>
</organism>
<name>A0A8K0SJC9_9HYPO</name>
<dbReference type="OrthoDB" id="2338662at2759"/>
<evidence type="ECO:0000256" key="1">
    <source>
        <dbReference type="SAM" id="SignalP"/>
    </source>
</evidence>
<dbReference type="SUPFAM" id="SSF51445">
    <property type="entry name" value="(Trans)glycosidases"/>
    <property type="match status" value="1"/>
</dbReference>
<dbReference type="AlphaFoldDB" id="A0A8K0SJC9"/>
<dbReference type="Gene3D" id="3.20.20.80">
    <property type="entry name" value="Glycosidases"/>
    <property type="match status" value="1"/>
</dbReference>
<proteinExistence type="predicted"/>
<feature type="chain" id="PRO_5035442478" evidence="1">
    <location>
        <begin position="21"/>
        <end position="582"/>
    </location>
</feature>
<comment type="caution">
    <text evidence="2">The sequence shown here is derived from an EMBL/GenBank/DDBJ whole genome shotgun (WGS) entry which is preliminary data.</text>
</comment>